<accession>A0AAV8Z8G1</accession>
<dbReference type="Proteomes" id="UP001162162">
    <property type="component" value="Unassembled WGS sequence"/>
</dbReference>
<proteinExistence type="predicted"/>
<keyword evidence="4" id="KW-1185">Reference proteome</keyword>
<dbReference type="AlphaFoldDB" id="A0AAV8Z8G1"/>
<sequence>MSASLEKSRRLRPMRDREDDGGESAGLEPNDGDDGDEAVDSGPIDNTGDEEEAQSKKGAGDEQDAVNEMKPGDEAIQSNLAKALPEKNSESVNLPVPDFEHRPVSYKTVDNLDGDSYFFSYFMAICALFVLGYVGYHNRQKVMALVLEGKRGKRQYRGRRPNSANYHKLDSNLEEAISSSCTKNSSHVIY</sequence>
<evidence type="ECO:0000256" key="2">
    <source>
        <dbReference type="SAM" id="Phobius"/>
    </source>
</evidence>
<evidence type="ECO:0000313" key="3">
    <source>
        <dbReference type="EMBL" id="KAJ8960524.1"/>
    </source>
</evidence>
<organism evidence="3 4">
    <name type="scientific">Aromia moschata</name>
    <dbReference type="NCBI Taxonomy" id="1265417"/>
    <lineage>
        <taxon>Eukaryota</taxon>
        <taxon>Metazoa</taxon>
        <taxon>Ecdysozoa</taxon>
        <taxon>Arthropoda</taxon>
        <taxon>Hexapoda</taxon>
        <taxon>Insecta</taxon>
        <taxon>Pterygota</taxon>
        <taxon>Neoptera</taxon>
        <taxon>Endopterygota</taxon>
        <taxon>Coleoptera</taxon>
        <taxon>Polyphaga</taxon>
        <taxon>Cucujiformia</taxon>
        <taxon>Chrysomeloidea</taxon>
        <taxon>Cerambycidae</taxon>
        <taxon>Cerambycinae</taxon>
        <taxon>Callichromatini</taxon>
        <taxon>Aromia</taxon>
    </lineage>
</organism>
<feature type="compositionally biased region" description="Acidic residues" evidence="1">
    <location>
        <begin position="30"/>
        <end position="39"/>
    </location>
</feature>
<reference evidence="3" key="1">
    <citation type="journal article" date="2023" name="Insect Mol. Biol.">
        <title>Genome sequencing provides insights into the evolution of gene families encoding plant cell wall-degrading enzymes in longhorned beetles.</title>
        <authorList>
            <person name="Shin N.R."/>
            <person name="Okamura Y."/>
            <person name="Kirsch R."/>
            <person name="Pauchet Y."/>
        </authorList>
    </citation>
    <scope>NUCLEOTIDE SEQUENCE</scope>
    <source>
        <strain evidence="3">AMC_N1</strain>
    </source>
</reference>
<dbReference type="PANTHER" id="PTHR16502">
    <property type="entry name" value="KERATINOCYTE-ASSOCIATED TRANSMEMBRANE PROTEIN 2"/>
    <property type="match status" value="1"/>
</dbReference>
<dbReference type="InterPro" id="IPR037645">
    <property type="entry name" value="KCT2"/>
</dbReference>
<dbReference type="PANTHER" id="PTHR16502:SF0">
    <property type="entry name" value="KERATINOCYTE-ASSOCIATED TRANSMEMBRANE PROTEIN 2"/>
    <property type="match status" value="1"/>
</dbReference>
<comment type="caution">
    <text evidence="3">The sequence shown here is derived from an EMBL/GenBank/DDBJ whole genome shotgun (WGS) entry which is preliminary data.</text>
</comment>
<protein>
    <submittedName>
        <fullName evidence="3">Uncharacterized protein</fullName>
    </submittedName>
</protein>
<feature type="region of interest" description="Disordered" evidence="1">
    <location>
        <begin position="1"/>
        <end position="68"/>
    </location>
</feature>
<dbReference type="Pfam" id="PF17818">
    <property type="entry name" value="KCT2"/>
    <property type="match status" value="1"/>
</dbReference>
<evidence type="ECO:0000313" key="4">
    <source>
        <dbReference type="Proteomes" id="UP001162162"/>
    </source>
</evidence>
<keyword evidence="2" id="KW-0472">Membrane</keyword>
<evidence type="ECO:0000256" key="1">
    <source>
        <dbReference type="SAM" id="MobiDB-lite"/>
    </source>
</evidence>
<keyword evidence="2" id="KW-0812">Transmembrane</keyword>
<dbReference type="EMBL" id="JAPWTK010000008">
    <property type="protein sequence ID" value="KAJ8960524.1"/>
    <property type="molecule type" value="Genomic_DNA"/>
</dbReference>
<keyword evidence="2" id="KW-1133">Transmembrane helix</keyword>
<name>A0AAV8Z8G1_9CUCU</name>
<gene>
    <name evidence="3" type="ORF">NQ318_013811</name>
</gene>
<feature type="transmembrane region" description="Helical" evidence="2">
    <location>
        <begin position="118"/>
        <end position="136"/>
    </location>
</feature>